<dbReference type="Pfam" id="PF03118">
    <property type="entry name" value="RNA_pol_A_CTD"/>
    <property type="match status" value="1"/>
</dbReference>
<sequence>MGKNLDIEKSDLPEKLAKPALRALTGAGIFRLDQLSKLSEAEILKLHGMGPKAVEQIREALAAKGLSFAD</sequence>
<dbReference type="Gene3D" id="1.10.150.20">
    <property type="entry name" value="5' to 3' exonuclease, C-terminal subdomain"/>
    <property type="match status" value="1"/>
</dbReference>
<dbReference type="GO" id="GO:0003899">
    <property type="term" value="F:DNA-directed RNA polymerase activity"/>
    <property type="evidence" value="ECO:0007669"/>
    <property type="project" value="InterPro"/>
</dbReference>
<evidence type="ECO:0000313" key="3">
    <source>
        <dbReference type="Proteomes" id="UP000679749"/>
    </source>
</evidence>
<dbReference type="GO" id="GO:0003677">
    <property type="term" value="F:DNA binding"/>
    <property type="evidence" value="ECO:0007669"/>
    <property type="project" value="UniProtKB-KW"/>
</dbReference>
<keyword evidence="2" id="KW-0238">DNA-binding</keyword>
<protein>
    <submittedName>
        <fullName evidence="2">DNA-binding protein</fullName>
    </submittedName>
</protein>
<proteinExistence type="predicted"/>
<dbReference type="Proteomes" id="UP000679749">
    <property type="component" value="Unassembled WGS sequence"/>
</dbReference>
<feature type="domain" description="RNA polymerase alpha subunit C-terminal" evidence="1">
    <location>
        <begin position="20"/>
        <end position="62"/>
    </location>
</feature>
<accession>A0A942U370</accession>
<evidence type="ECO:0000259" key="1">
    <source>
        <dbReference type="Pfam" id="PF03118"/>
    </source>
</evidence>
<gene>
    <name evidence="2" type="ORF">KHA99_15270</name>
</gene>
<keyword evidence="3" id="KW-1185">Reference proteome</keyword>
<evidence type="ECO:0000313" key="2">
    <source>
        <dbReference type="EMBL" id="MBS4213816.1"/>
    </source>
</evidence>
<dbReference type="EMBL" id="JAGYPF010000003">
    <property type="protein sequence ID" value="MBS4213816.1"/>
    <property type="molecule type" value="Genomic_DNA"/>
</dbReference>
<organism evidence="2 3">
    <name type="scientific">Neobacillus rhizophilus</name>
    <dbReference type="NCBI Taxonomy" id="2833579"/>
    <lineage>
        <taxon>Bacteria</taxon>
        <taxon>Bacillati</taxon>
        <taxon>Bacillota</taxon>
        <taxon>Bacilli</taxon>
        <taxon>Bacillales</taxon>
        <taxon>Bacillaceae</taxon>
        <taxon>Neobacillus</taxon>
    </lineage>
</organism>
<dbReference type="InterPro" id="IPR011260">
    <property type="entry name" value="RNAP_asu_C"/>
</dbReference>
<dbReference type="AlphaFoldDB" id="A0A942U370"/>
<name>A0A942U370_9BACI</name>
<dbReference type="SUPFAM" id="SSF47789">
    <property type="entry name" value="C-terminal domain of RNA polymerase alpha subunit"/>
    <property type="match status" value="1"/>
</dbReference>
<comment type="caution">
    <text evidence="2">The sequence shown here is derived from an EMBL/GenBank/DDBJ whole genome shotgun (WGS) entry which is preliminary data.</text>
</comment>
<dbReference type="GO" id="GO:0006351">
    <property type="term" value="P:DNA-templated transcription"/>
    <property type="evidence" value="ECO:0007669"/>
    <property type="project" value="InterPro"/>
</dbReference>
<dbReference type="RefSeq" id="WP_213118334.1">
    <property type="nucleotide sequence ID" value="NZ_JAGYPF010000003.1"/>
</dbReference>
<reference evidence="2" key="1">
    <citation type="submission" date="2021-05" db="EMBL/GenBank/DDBJ databases">
        <title>Novel Bacillus species.</title>
        <authorList>
            <person name="Liu G."/>
        </authorList>
    </citation>
    <scope>NUCLEOTIDE SEQUENCE</scope>
    <source>
        <strain evidence="2">FJAT-49825</strain>
    </source>
</reference>